<dbReference type="SUPFAM" id="SSF110069">
    <property type="entry name" value="ApaG-like"/>
    <property type="match status" value="1"/>
</dbReference>
<dbReference type="Gene3D" id="2.60.40.1470">
    <property type="entry name" value="ApaG domain"/>
    <property type="match status" value="1"/>
</dbReference>
<dbReference type="Proteomes" id="UP000243579">
    <property type="component" value="Unassembled WGS sequence"/>
</dbReference>
<reference evidence="2 3" key="1">
    <citation type="journal article" date="2014" name="Genome Biol. Evol.">
        <title>The secreted proteins of Achlya hypogyna and Thraustotheca clavata identify the ancestral oomycete secretome and reveal gene acquisitions by horizontal gene transfer.</title>
        <authorList>
            <person name="Misner I."/>
            <person name="Blouin N."/>
            <person name="Leonard G."/>
            <person name="Richards T.A."/>
            <person name="Lane C.E."/>
        </authorList>
    </citation>
    <scope>NUCLEOTIDE SEQUENCE [LARGE SCALE GENOMIC DNA]</scope>
    <source>
        <strain evidence="2 3">ATCC 48635</strain>
    </source>
</reference>
<sequence length="270" mass="30592">MRPRTIRALYDPQTRLAGCNLMDRARYKCILRDVRKMSAVPGFRVREPLSMMQWGNGGMLPVEEEGIVASQYASPEDKETWVRLQTLLEPHRGTDLQDVVRNMFRDHATLTDPKAISHKIDEMMWVIPEISRQRLLAESSSVTQTDDVEIEATSQYLPTQSEPNRFRFTYRVRIKNTGQDIVRVNGRHWIFNHNTLKRDVLPRNSPGVVGHIPVIAPGHTFEYASGVDLETPTGSASGCLHMTRFKASDGGEEEFDAAISPFVLQPTVSD</sequence>
<evidence type="ECO:0000313" key="3">
    <source>
        <dbReference type="Proteomes" id="UP000243579"/>
    </source>
</evidence>
<evidence type="ECO:0000313" key="2">
    <source>
        <dbReference type="EMBL" id="OQS00850.1"/>
    </source>
</evidence>
<dbReference type="AlphaFoldDB" id="A0A1V9ZST1"/>
<dbReference type="InterPro" id="IPR007474">
    <property type="entry name" value="ApaG_domain"/>
</dbReference>
<name>A0A1V9ZST1_ACHHY</name>
<gene>
    <name evidence="2" type="ORF">ACHHYP_02214</name>
</gene>
<accession>A0A1V9ZST1</accession>
<dbReference type="PANTHER" id="PTHR47191">
    <property type="entry name" value="OS05G0170800 PROTEIN"/>
    <property type="match status" value="1"/>
</dbReference>
<proteinExistence type="predicted"/>
<dbReference type="OrthoDB" id="2305498at2759"/>
<dbReference type="InterPro" id="IPR036767">
    <property type="entry name" value="ApaG_sf"/>
</dbReference>
<dbReference type="PANTHER" id="PTHR47191:SF2">
    <property type="entry name" value="OS05G0170800 PROTEIN"/>
    <property type="match status" value="1"/>
</dbReference>
<dbReference type="Pfam" id="PF04379">
    <property type="entry name" value="DUF525"/>
    <property type="match status" value="1"/>
</dbReference>
<organism evidence="2 3">
    <name type="scientific">Achlya hypogyna</name>
    <name type="common">Oomycete</name>
    <name type="synonym">Protoachlya hypogyna</name>
    <dbReference type="NCBI Taxonomy" id="1202772"/>
    <lineage>
        <taxon>Eukaryota</taxon>
        <taxon>Sar</taxon>
        <taxon>Stramenopiles</taxon>
        <taxon>Oomycota</taxon>
        <taxon>Saprolegniomycetes</taxon>
        <taxon>Saprolegniales</taxon>
        <taxon>Achlyaceae</taxon>
        <taxon>Achlya</taxon>
    </lineage>
</organism>
<keyword evidence="3" id="KW-1185">Reference proteome</keyword>
<protein>
    <recommendedName>
        <fullName evidence="1">ApaG domain-containing protein</fullName>
    </recommendedName>
</protein>
<dbReference type="InterPro" id="IPR050718">
    <property type="entry name" value="ApaG-like"/>
</dbReference>
<dbReference type="STRING" id="1202772.A0A1V9ZST1"/>
<dbReference type="PROSITE" id="PS51087">
    <property type="entry name" value="APAG"/>
    <property type="match status" value="1"/>
</dbReference>
<feature type="domain" description="ApaG" evidence="1">
    <location>
        <begin position="142"/>
        <end position="270"/>
    </location>
</feature>
<comment type="caution">
    <text evidence="2">The sequence shown here is derived from an EMBL/GenBank/DDBJ whole genome shotgun (WGS) entry which is preliminary data.</text>
</comment>
<dbReference type="EMBL" id="JNBR01000021">
    <property type="protein sequence ID" value="OQS00850.1"/>
    <property type="molecule type" value="Genomic_DNA"/>
</dbReference>
<evidence type="ECO:0000259" key="1">
    <source>
        <dbReference type="PROSITE" id="PS51087"/>
    </source>
</evidence>